<feature type="region of interest" description="Disordered" evidence="1">
    <location>
        <begin position="1"/>
        <end position="26"/>
    </location>
</feature>
<accession>A0A067QEP4</accession>
<keyword evidence="3" id="KW-1185">Reference proteome</keyword>
<dbReference type="Proteomes" id="UP000027265">
    <property type="component" value="Unassembled WGS sequence"/>
</dbReference>
<sequence>MPAVRNLKPANSRRQPPQLIKKPRGQSHRLMDVLGLSKHEWKVLARRIQEVAKRHLNLNVTYPHQDPEARDKFWQEAMEQESIFSKFENGWPLKYYVSDRWLAQKVSRAKNAPGRSSRGSRTTRAEVNVRDDDVQDTEQEELEYLDEGNPEDDAERERTASPTSATQDVEFQETSTLNSGGPSTGIRPFLPRKAKMQSLHRGTERDRDVFPDPPQSS</sequence>
<feature type="compositionally biased region" description="Polar residues" evidence="1">
    <location>
        <begin position="160"/>
        <end position="181"/>
    </location>
</feature>
<name>A0A067QEP4_9AGAM</name>
<dbReference type="AlphaFoldDB" id="A0A067QEP4"/>
<dbReference type="InParanoid" id="A0A067QEP4"/>
<gene>
    <name evidence="2" type="ORF">JAAARDRAFT_572121</name>
</gene>
<dbReference type="HOGENOM" id="CLU_1272474_0_0_1"/>
<evidence type="ECO:0000313" key="2">
    <source>
        <dbReference type="EMBL" id="KDQ61086.1"/>
    </source>
</evidence>
<evidence type="ECO:0000313" key="3">
    <source>
        <dbReference type="Proteomes" id="UP000027265"/>
    </source>
</evidence>
<reference evidence="3" key="1">
    <citation type="journal article" date="2014" name="Proc. Natl. Acad. Sci. U.S.A.">
        <title>Extensive sampling of basidiomycete genomes demonstrates inadequacy of the white-rot/brown-rot paradigm for wood decay fungi.</title>
        <authorList>
            <person name="Riley R."/>
            <person name="Salamov A.A."/>
            <person name="Brown D.W."/>
            <person name="Nagy L.G."/>
            <person name="Floudas D."/>
            <person name="Held B.W."/>
            <person name="Levasseur A."/>
            <person name="Lombard V."/>
            <person name="Morin E."/>
            <person name="Otillar R."/>
            <person name="Lindquist E.A."/>
            <person name="Sun H."/>
            <person name="LaButti K.M."/>
            <person name="Schmutz J."/>
            <person name="Jabbour D."/>
            <person name="Luo H."/>
            <person name="Baker S.E."/>
            <person name="Pisabarro A.G."/>
            <person name="Walton J.D."/>
            <person name="Blanchette R.A."/>
            <person name="Henrissat B."/>
            <person name="Martin F."/>
            <person name="Cullen D."/>
            <person name="Hibbett D.S."/>
            <person name="Grigoriev I.V."/>
        </authorList>
    </citation>
    <scope>NUCLEOTIDE SEQUENCE [LARGE SCALE GENOMIC DNA]</scope>
    <source>
        <strain evidence="3">MUCL 33604</strain>
    </source>
</reference>
<organism evidence="2 3">
    <name type="scientific">Jaapia argillacea MUCL 33604</name>
    <dbReference type="NCBI Taxonomy" id="933084"/>
    <lineage>
        <taxon>Eukaryota</taxon>
        <taxon>Fungi</taxon>
        <taxon>Dikarya</taxon>
        <taxon>Basidiomycota</taxon>
        <taxon>Agaricomycotina</taxon>
        <taxon>Agaricomycetes</taxon>
        <taxon>Agaricomycetidae</taxon>
        <taxon>Jaapiales</taxon>
        <taxon>Jaapiaceae</taxon>
        <taxon>Jaapia</taxon>
    </lineage>
</organism>
<feature type="compositionally biased region" description="Acidic residues" evidence="1">
    <location>
        <begin position="133"/>
        <end position="154"/>
    </location>
</feature>
<feature type="compositionally biased region" description="Basic and acidic residues" evidence="1">
    <location>
        <begin position="201"/>
        <end position="210"/>
    </location>
</feature>
<feature type="region of interest" description="Disordered" evidence="1">
    <location>
        <begin position="107"/>
        <end position="217"/>
    </location>
</feature>
<dbReference type="EMBL" id="KL197713">
    <property type="protein sequence ID" value="KDQ61086.1"/>
    <property type="molecule type" value="Genomic_DNA"/>
</dbReference>
<evidence type="ECO:0000256" key="1">
    <source>
        <dbReference type="SAM" id="MobiDB-lite"/>
    </source>
</evidence>
<proteinExistence type="predicted"/>
<feature type="compositionally biased region" description="Basic and acidic residues" evidence="1">
    <location>
        <begin position="123"/>
        <end position="132"/>
    </location>
</feature>
<protein>
    <submittedName>
        <fullName evidence="2">Uncharacterized protein</fullName>
    </submittedName>
</protein>